<evidence type="ECO:0000259" key="3">
    <source>
        <dbReference type="Pfam" id="PF03328"/>
    </source>
</evidence>
<feature type="domain" description="HpcH/HpaI aldolase/citrate lyase" evidence="3">
    <location>
        <begin position="5"/>
        <end position="175"/>
    </location>
</feature>
<dbReference type="EMBL" id="JAVRRT010000007">
    <property type="protein sequence ID" value="KAK5170338.1"/>
    <property type="molecule type" value="Genomic_DNA"/>
</dbReference>
<dbReference type="InterPro" id="IPR050251">
    <property type="entry name" value="HpcH-HpaI_aldolase"/>
</dbReference>
<dbReference type="PANTHER" id="PTHR30502:SF9">
    <property type="entry name" value="HPCH_HPAI ALDOLASE_CITRATE LYASE DOMAIN-CONTAINING PROTEIN"/>
    <property type="match status" value="1"/>
</dbReference>
<evidence type="ECO:0000256" key="1">
    <source>
        <dbReference type="ARBA" id="ARBA00022723"/>
    </source>
</evidence>
<dbReference type="GeneID" id="89926269"/>
<name>A0AAV9PBB0_9PEZI</name>
<protein>
    <recommendedName>
        <fullName evidence="3">HpcH/HpaI aldolase/citrate lyase domain-containing protein</fullName>
    </recommendedName>
</protein>
<dbReference type="Pfam" id="PF03328">
    <property type="entry name" value="HpcH_HpaI"/>
    <property type="match status" value="1"/>
</dbReference>
<proteinExistence type="predicted"/>
<gene>
    <name evidence="4" type="ORF">LTR77_004925</name>
</gene>
<sequence>MHDMVSAIASSGVSPIVRIRGTDGTLIKRALDTGAHGLLVPMVNTAEDARSVVSFSKFPPRGVRGQGSPFACFEHGLATPSEYVAAANDNIVNMVQIESVEALENLDDICAVQGIDLIFIGPNDLALALLGYTPAKYTEKVFLDTIDRIVDTAKKHGKKVGILATDGEHAKKLKERFGFVAISADARALQAWYRKQVEAAGS</sequence>
<dbReference type="RefSeq" id="XP_064659536.1">
    <property type="nucleotide sequence ID" value="XM_064802175.1"/>
</dbReference>
<dbReference type="GO" id="GO:0005737">
    <property type="term" value="C:cytoplasm"/>
    <property type="evidence" value="ECO:0007669"/>
    <property type="project" value="TreeGrafter"/>
</dbReference>
<dbReference type="GO" id="GO:0046872">
    <property type="term" value="F:metal ion binding"/>
    <property type="evidence" value="ECO:0007669"/>
    <property type="project" value="UniProtKB-KW"/>
</dbReference>
<dbReference type="PANTHER" id="PTHR30502">
    <property type="entry name" value="2-KETO-3-DEOXY-L-RHAMNONATE ALDOLASE"/>
    <property type="match status" value="1"/>
</dbReference>
<reference evidence="4 5" key="1">
    <citation type="submission" date="2023-08" db="EMBL/GenBank/DDBJ databases">
        <title>Black Yeasts Isolated from many extreme environments.</title>
        <authorList>
            <person name="Coleine C."/>
            <person name="Stajich J.E."/>
            <person name="Selbmann L."/>
        </authorList>
    </citation>
    <scope>NUCLEOTIDE SEQUENCE [LARGE SCALE GENOMIC DNA]</scope>
    <source>
        <strain evidence="4 5">CCFEE 5935</strain>
    </source>
</reference>
<dbReference type="InterPro" id="IPR015813">
    <property type="entry name" value="Pyrv/PenolPyrv_kinase-like_dom"/>
</dbReference>
<keyword evidence="1" id="KW-0479">Metal-binding</keyword>
<evidence type="ECO:0000256" key="2">
    <source>
        <dbReference type="ARBA" id="ARBA00023239"/>
    </source>
</evidence>
<accession>A0AAV9PBB0</accession>
<dbReference type="AlphaFoldDB" id="A0AAV9PBB0"/>
<organism evidence="4 5">
    <name type="scientific">Saxophila tyrrhenica</name>
    <dbReference type="NCBI Taxonomy" id="1690608"/>
    <lineage>
        <taxon>Eukaryota</taxon>
        <taxon>Fungi</taxon>
        <taxon>Dikarya</taxon>
        <taxon>Ascomycota</taxon>
        <taxon>Pezizomycotina</taxon>
        <taxon>Dothideomycetes</taxon>
        <taxon>Dothideomycetidae</taxon>
        <taxon>Mycosphaerellales</taxon>
        <taxon>Extremaceae</taxon>
        <taxon>Saxophila</taxon>
    </lineage>
</organism>
<keyword evidence="5" id="KW-1185">Reference proteome</keyword>
<dbReference type="SUPFAM" id="SSF51621">
    <property type="entry name" value="Phosphoenolpyruvate/pyruvate domain"/>
    <property type="match status" value="1"/>
</dbReference>
<dbReference type="InterPro" id="IPR005000">
    <property type="entry name" value="Aldolase/citrate-lyase_domain"/>
</dbReference>
<dbReference type="GO" id="GO:0016832">
    <property type="term" value="F:aldehyde-lyase activity"/>
    <property type="evidence" value="ECO:0007669"/>
    <property type="project" value="TreeGrafter"/>
</dbReference>
<evidence type="ECO:0000313" key="4">
    <source>
        <dbReference type="EMBL" id="KAK5170338.1"/>
    </source>
</evidence>
<dbReference type="Proteomes" id="UP001337655">
    <property type="component" value="Unassembled WGS sequence"/>
</dbReference>
<keyword evidence="2" id="KW-0456">Lyase</keyword>
<dbReference type="Gene3D" id="3.20.20.60">
    <property type="entry name" value="Phosphoenolpyruvate-binding domains"/>
    <property type="match status" value="1"/>
</dbReference>
<evidence type="ECO:0000313" key="5">
    <source>
        <dbReference type="Proteomes" id="UP001337655"/>
    </source>
</evidence>
<comment type="caution">
    <text evidence="4">The sequence shown here is derived from an EMBL/GenBank/DDBJ whole genome shotgun (WGS) entry which is preliminary data.</text>
</comment>
<dbReference type="InterPro" id="IPR040442">
    <property type="entry name" value="Pyrv_kinase-like_dom_sf"/>
</dbReference>